<reference evidence="1" key="2">
    <citation type="submission" date="2021-09" db="EMBL/GenBank/DDBJ databases">
        <authorList>
            <person name="Gilroy R."/>
        </authorList>
    </citation>
    <scope>NUCLEOTIDE SEQUENCE</scope>
    <source>
        <strain evidence="1">ChiHjej13B12-9602</strain>
    </source>
</reference>
<dbReference type="InterPro" id="IPR025427">
    <property type="entry name" value="DUF4160"/>
</dbReference>
<comment type="caution">
    <text evidence="1">The sequence shown here is derived from an EMBL/GenBank/DDBJ whole genome shotgun (WGS) entry which is preliminary data.</text>
</comment>
<sequence>MPKYFDFKVCGYYLYFTAHCIVECMHVHASDSKLTEGGSAKFFVKSDGESVLQHRGSLSEREVRIIQRFIKENYREMYLSWSAMSSQGFYGDEQ</sequence>
<accession>A0A921IVQ7</accession>
<evidence type="ECO:0000313" key="1">
    <source>
        <dbReference type="EMBL" id="HJG37795.1"/>
    </source>
</evidence>
<evidence type="ECO:0000313" key="2">
    <source>
        <dbReference type="Proteomes" id="UP000753256"/>
    </source>
</evidence>
<gene>
    <name evidence="1" type="ORF">K8V70_08065</name>
</gene>
<dbReference type="Proteomes" id="UP000753256">
    <property type="component" value="Unassembled WGS sequence"/>
</dbReference>
<name>A0A921IVQ7_9ACTN</name>
<dbReference type="AlphaFoldDB" id="A0A921IVQ7"/>
<protein>
    <submittedName>
        <fullName evidence="1">DUF4160 domain-containing protein</fullName>
    </submittedName>
</protein>
<reference evidence="1" key="1">
    <citation type="journal article" date="2021" name="PeerJ">
        <title>Extensive microbial diversity within the chicken gut microbiome revealed by metagenomics and culture.</title>
        <authorList>
            <person name="Gilroy R."/>
            <person name="Ravi A."/>
            <person name="Getino M."/>
            <person name="Pursley I."/>
            <person name="Horton D.L."/>
            <person name="Alikhan N.F."/>
            <person name="Baker D."/>
            <person name="Gharbi K."/>
            <person name="Hall N."/>
            <person name="Watson M."/>
            <person name="Adriaenssens E.M."/>
            <person name="Foster-Nyarko E."/>
            <person name="Jarju S."/>
            <person name="Secka A."/>
            <person name="Antonio M."/>
            <person name="Oren A."/>
            <person name="Chaudhuri R.R."/>
            <person name="La Ragione R."/>
            <person name="Hildebrand F."/>
            <person name="Pallen M.J."/>
        </authorList>
    </citation>
    <scope>NUCLEOTIDE SEQUENCE</scope>
    <source>
        <strain evidence="1">ChiHjej13B12-9602</strain>
    </source>
</reference>
<organism evidence="1 2">
    <name type="scientific">Enorma phocaeensis</name>
    <dbReference type="NCBI Taxonomy" id="1871019"/>
    <lineage>
        <taxon>Bacteria</taxon>
        <taxon>Bacillati</taxon>
        <taxon>Actinomycetota</taxon>
        <taxon>Coriobacteriia</taxon>
        <taxon>Coriobacteriales</taxon>
        <taxon>Coriobacteriaceae</taxon>
        <taxon>Enorma</taxon>
    </lineage>
</organism>
<proteinExistence type="predicted"/>
<dbReference type="RefSeq" id="WP_273190795.1">
    <property type="nucleotide sequence ID" value="NZ_DYUZ01000029.1"/>
</dbReference>
<dbReference type="EMBL" id="DYUZ01000029">
    <property type="protein sequence ID" value="HJG37795.1"/>
    <property type="molecule type" value="Genomic_DNA"/>
</dbReference>
<dbReference type="Pfam" id="PF13711">
    <property type="entry name" value="DUF4160"/>
    <property type="match status" value="1"/>
</dbReference>